<dbReference type="STRING" id="1292034.OR37_01655"/>
<name>R0D147_CAUVI</name>
<sequence>MDSGAPVWITRARPGAETTAARVAALGFEAVVDPLLAVETLAFAVDLSDVRALAFTSANGVEAFTRGSAERGLPVFAVGRATARVAEAEGFVSVTSADGDVQALARLIAETAPGPVLWAGTTAPAGDLVALLSGLGVPARGLAVYRTIIRDPSDETLARLAAPATVLLHSPRAARALAAILARRNTLRPRVLCLSEAVAAPVRDLAVVAVAARPDDSALLDLLKA</sequence>
<dbReference type="OrthoDB" id="7204250at2"/>
<reference evidence="2 3" key="1">
    <citation type="journal article" date="2013" name="Genome Announc.">
        <title>Draft Genome Sequence for Caulobacter sp. Strain OR37, a Bacterium Tolerant to Heavy Metals.</title>
        <authorList>
            <person name="Utturkar S.M."/>
            <person name="Bollmann A."/>
            <person name="Brzoska R.M."/>
            <person name="Klingeman D.M."/>
            <person name="Epstein S.E."/>
            <person name="Palumbo A.V."/>
            <person name="Brown S.D."/>
        </authorList>
    </citation>
    <scope>NUCLEOTIDE SEQUENCE [LARGE SCALE GENOMIC DNA]</scope>
    <source>
        <strain evidence="2 3">OR37</strain>
    </source>
</reference>
<dbReference type="eggNOG" id="COG1587">
    <property type="taxonomic scope" value="Bacteria"/>
</dbReference>
<dbReference type="GO" id="GO:0004852">
    <property type="term" value="F:uroporphyrinogen-III synthase activity"/>
    <property type="evidence" value="ECO:0007669"/>
    <property type="project" value="InterPro"/>
</dbReference>
<dbReference type="Gene3D" id="3.40.50.10090">
    <property type="match status" value="2"/>
</dbReference>
<evidence type="ECO:0000259" key="1">
    <source>
        <dbReference type="Pfam" id="PF02602"/>
    </source>
</evidence>
<gene>
    <name evidence="2" type="ORF">OR37_01655</name>
</gene>
<dbReference type="AlphaFoldDB" id="R0D147"/>
<protein>
    <submittedName>
        <fullName evidence="2">Uroporphyrinogen-III synthase</fullName>
    </submittedName>
</protein>
<comment type="caution">
    <text evidence="2">The sequence shown here is derived from an EMBL/GenBank/DDBJ whole genome shotgun (WGS) entry which is preliminary data.</text>
</comment>
<organism evidence="2 3">
    <name type="scientific">Caulobacter vibrioides OR37</name>
    <dbReference type="NCBI Taxonomy" id="1292034"/>
    <lineage>
        <taxon>Bacteria</taxon>
        <taxon>Pseudomonadati</taxon>
        <taxon>Pseudomonadota</taxon>
        <taxon>Alphaproteobacteria</taxon>
        <taxon>Caulobacterales</taxon>
        <taxon>Caulobacteraceae</taxon>
        <taxon>Caulobacter</taxon>
    </lineage>
</organism>
<keyword evidence="3" id="KW-1185">Reference proteome</keyword>
<feature type="domain" description="Tetrapyrrole biosynthesis uroporphyrinogen III synthase" evidence="1">
    <location>
        <begin position="18"/>
        <end position="220"/>
    </location>
</feature>
<evidence type="ECO:0000313" key="2">
    <source>
        <dbReference type="EMBL" id="ENZ82386.1"/>
    </source>
</evidence>
<dbReference type="Pfam" id="PF02602">
    <property type="entry name" value="HEM4"/>
    <property type="match status" value="1"/>
</dbReference>
<dbReference type="SUPFAM" id="SSF69618">
    <property type="entry name" value="HemD-like"/>
    <property type="match status" value="1"/>
</dbReference>
<dbReference type="PATRIC" id="fig|1292034.3.peg.1640"/>
<dbReference type="Proteomes" id="UP000013063">
    <property type="component" value="Unassembled WGS sequence"/>
</dbReference>
<dbReference type="GO" id="GO:0033014">
    <property type="term" value="P:tetrapyrrole biosynthetic process"/>
    <property type="evidence" value="ECO:0007669"/>
    <property type="project" value="InterPro"/>
</dbReference>
<accession>R0D147</accession>
<dbReference type="InterPro" id="IPR036108">
    <property type="entry name" value="4pyrrol_syn_uPrphyn_synt_sf"/>
</dbReference>
<evidence type="ECO:0000313" key="3">
    <source>
        <dbReference type="Proteomes" id="UP000013063"/>
    </source>
</evidence>
<dbReference type="EMBL" id="APMP01000007">
    <property type="protein sequence ID" value="ENZ82386.1"/>
    <property type="molecule type" value="Genomic_DNA"/>
</dbReference>
<proteinExistence type="predicted"/>
<dbReference type="RefSeq" id="WP_004618056.1">
    <property type="nucleotide sequence ID" value="NZ_APMP01000007.1"/>
</dbReference>
<dbReference type="InterPro" id="IPR003754">
    <property type="entry name" value="4pyrrol_synth_uPrphyn_synth"/>
</dbReference>
<dbReference type="CDD" id="cd06578">
    <property type="entry name" value="HemD"/>
    <property type="match status" value="1"/>
</dbReference>